<dbReference type="PANTHER" id="PTHR19848:SF0">
    <property type="entry name" value="NOTCHLESS PROTEIN HOMOLOG 1"/>
    <property type="match status" value="1"/>
</dbReference>
<evidence type="ECO:0000313" key="6">
    <source>
        <dbReference type="EMBL" id="OJA14473.1"/>
    </source>
</evidence>
<feature type="repeat" description="WD" evidence="5">
    <location>
        <begin position="110"/>
        <end position="142"/>
    </location>
</feature>
<evidence type="ECO:0000256" key="5">
    <source>
        <dbReference type="PROSITE-ProRule" id="PRU00221"/>
    </source>
</evidence>
<evidence type="ECO:0000256" key="2">
    <source>
        <dbReference type="ARBA" id="ARBA00022574"/>
    </source>
</evidence>
<dbReference type="PROSITE" id="PS50294">
    <property type="entry name" value="WD_REPEATS_REGION"/>
    <property type="match status" value="1"/>
</dbReference>
<dbReference type="PANTHER" id="PTHR19848">
    <property type="entry name" value="WD40 REPEAT PROTEIN"/>
    <property type="match status" value="1"/>
</dbReference>
<dbReference type="OrthoDB" id="674604at2759"/>
<comment type="subcellular location">
    <subcellularLocation>
        <location evidence="1">Nucleus</location>
    </subcellularLocation>
</comment>
<reference evidence="6 7" key="1">
    <citation type="submission" date="2016-03" db="EMBL/GenBank/DDBJ databases">
        <title>Comparative genomics of the ectomycorrhizal sister species Rhizopogon vinicolor and Rhizopogon vesiculosus (Basidiomycota: Boletales) reveals a divergence of the mating type B locus.</title>
        <authorList>
            <person name="Mujic A.B."/>
            <person name="Kuo A."/>
            <person name="Tritt A."/>
            <person name="Lipzen A."/>
            <person name="Chen C."/>
            <person name="Johnson J."/>
            <person name="Sharma A."/>
            <person name="Barry K."/>
            <person name="Grigoriev I.V."/>
            <person name="Spatafora J.W."/>
        </authorList>
    </citation>
    <scope>NUCLEOTIDE SEQUENCE [LARGE SCALE GENOMIC DNA]</scope>
    <source>
        <strain evidence="6 7">AM-OR11-056</strain>
    </source>
</reference>
<evidence type="ECO:0000256" key="4">
    <source>
        <dbReference type="ARBA" id="ARBA00023242"/>
    </source>
</evidence>
<dbReference type="SUPFAM" id="SSF50978">
    <property type="entry name" value="WD40 repeat-like"/>
    <property type="match status" value="1"/>
</dbReference>
<gene>
    <name evidence="6" type="ORF">AZE42_05284</name>
</gene>
<comment type="caution">
    <text evidence="6">The sequence shown here is derived from an EMBL/GenBank/DDBJ whole genome shotgun (WGS) entry which is preliminary data.</text>
</comment>
<proteinExistence type="predicted"/>
<name>A0A1J8QLN8_9AGAM</name>
<sequence length="387" mass="42337">MHLDLIQDDDLIAFYAKKLKSAEVDLEMNPIKMEQDTVNSHVLGQGLEEAFPSPIQSRRPTPKHKFERGDKEWITSFFFLLDNVHIVSGSWDGTMCKWDCDTGLLVGEPWKGEGGSIHALALSPDGKTIACGRDNGSVQRWDTDGEMMEGVCTGHSKRVQSLSWSPSGGHIASGSYDGTILIRKAESGEVIVGPIKTKHWMSLAYSPSGDRIASGGGSATVCIWDSKTGKLLVSPIQTQGFVTSIVWSSDSSKLYSASSQFACVLDSVSGIELHRLEHVRYLNALALSPKHNVLACVGDGGVAQLWDTESHEPLGLPFSQEDDKRLDCVSFSQDGRYLAHSGENNKITLWMVENIAPELPVCAFITILQGDKLHSRKLDVSPHHHLA</sequence>
<keyword evidence="2 5" id="KW-0853">WD repeat</keyword>
<dbReference type="SMART" id="SM00320">
    <property type="entry name" value="WD40"/>
    <property type="match status" value="7"/>
</dbReference>
<dbReference type="PROSITE" id="PS50082">
    <property type="entry name" value="WD_REPEATS_2"/>
    <property type="match status" value="3"/>
</dbReference>
<dbReference type="InterPro" id="IPR001680">
    <property type="entry name" value="WD40_rpt"/>
</dbReference>
<dbReference type="EMBL" id="LVVM01003646">
    <property type="protein sequence ID" value="OJA14473.1"/>
    <property type="molecule type" value="Genomic_DNA"/>
</dbReference>
<dbReference type="InterPro" id="IPR015943">
    <property type="entry name" value="WD40/YVTN_repeat-like_dom_sf"/>
</dbReference>
<dbReference type="Gene3D" id="2.130.10.10">
    <property type="entry name" value="YVTN repeat-like/Quinoprotein amine dehydrogenase"/>
    <property type="match status" value="2"/>
</dbReference>
<keyword evidence="3" id="KW-0677">Repeat</keyword>
<accession>A0A1J8QLN8</accession>
<protein>
    <submittedName>
        <fullName evidence="6">Uncharacterized protein</fullName>
    </submittedName>
</protein>
<evidence type="ECO:0000256" key="3">
    <source>
        <dbReference type="ARBA" id="ARBA00022737"/>
    </source>
</evidence>
<organism evidence="6 7">
    <name type="scientific">Rhizopogon vesiculosus</name>
    <dbReference type="NCBI Taxonomy" id="180088"/>
    <lineage>
        <taxon>Eukaryota</taxon>
        <taxon>Fungi</taxon>
        <taxon>Dikarya</taxon>
        <taxon>Basidiomycota</taxon>
        <taxon>Agaricomycotina</taxon>
        <taxon>Agaricomycetes</taxon>
        <taxon>Agaricomycetidae</taxon>
        <taxon>Boletales</taxon>
        <taxon>Suillineae</taxon>
        <taxon>Rhizopogonaceae</taxon>
        <taxon>Rhizopogon</taxon>
    </lineage>
</organism>
<keyword evidence="4" id="KW-0539">Nucleus</keyword>
<feature type="repeat" description="WD" evidence="5">
    <location>
        <begin position="202"/>
        <end position="234"/>
    </location>
</feature>
<keyword evidence="7" id="KW-1185">Reference proteome</keyword>
<feature type="repeat" description="WD" evidence="5">
    <location>
        <begin position="152"/>
        <end position="193"/>
    </location>
</feature>
<dbReference type="STRING" id="180088.A0A1J8QLN8"/>
<evidence type="ECO:0000256" key="1">
    <source>
        <dbReference type="ARBA" id="ARBA00004123"/>
    </source>
</evidence>
<dbReference type="InterPro" id="IPR036322">
    <property type="entry name" value="WD40_repeat_dom_sf"/>
</dbReference>
<dbReference type="Pfam" id="PF00400">
    <property type="entry name" value="WD40"/>
    <property type="match status" value="5"/>
</dbReference>
<dbReference type="Proteomes" id="UP000183567">
    <property type="component" value="Unassembled WGS sequence"/>
</dbReference>
<dbReference type="AlphaFoldDB" id="A0A1J8QLN8"/>
<evidence type="ECO:0000313" key="7">
    <source>
        <dbReference type="Proteomes" id="UP000183567"/>
    </source>
</evidence>